<dbReference type="InterPro" id="IPR035587">
    <property type="entry name" value="DUS-like_FMN-bd"/>
</dbReference>
<evidence type="ECO:0000259" key="15">
    <source>
        <dbReference type="Pfam" id="PF01207"/>
    </source>
</evidence>
<organism evidence="16 17">
    <name type="scientific">Candidatus Kaiserbacteria bacterium RIFOXYD1_FULL_47_14</name>
    <dbReference type="NCBI Taxonomy" id="1798533"/>
    <lineage>
        <taxon>Bacteria</taxon>
        <taxon>Candidatus Kaiseribacteriota</taxon>
    </lineage>
</organism>
<comment type="similarity">
    <text evidence="12">Belongs to the dus family.</text>
</comment>
<evidence type="ECO:0000256" key="11">
    <source>
        <dbReference type="ARBA" id="ARBA00048802"/>
    </source>
</evidence>
<dbReference type="EC" id="1.3.1.-" evidence="12"/>
<feature type="binding site" evidence="14">
    <location>
        <begin position="239"/>
        <end position="240"/>
    </location>
    <ligand>
        <name>FMN</name>
        <dbReference type="ChEBI" id="CHEBI:58210"/>
    </ligand>
</feature>
<dbReference type="PIRSF" id="PIRSF006621">
    <property type="entry name" value="Dus"/>
    <property type="match status" value="1"/>
</dbReference>
<dbReference type="Gene3D" id="1.10.1200.80">
    <property type="entry name" value="Putative flavin oxidoreducatase, domain 2"/>
    <property type="match status" value="1"/>
</dbReference>
<evidence type="ECO:0000256" key="10">
    <source>
        <dbReference type="ARBA" id="ARBA00048205"/>
    </source>
</evidence>
<evidence type="ECO:0000256" key="3">
    <source>
        <dbReference type="ARBA" id="ARBA00022555"/>
    </source>
</evidence>
<sequence>MFWNNLPKPFFVMAPMKDVTDAAFRTLIAKCGKPDVFWTEFVSADGLYHTREIQKMSDEINPLMRDLAFSEDEHPIVAQIFSNKPEMIAYATKLVAELGFDGVDLNMGCPDKAIEKQGAGAALMKNPKLAVEIIRAAKEASASWRTPVSVKTRVGYNKESLEEWLPILLEATPAVITIHLRTRKEMSLVPANWELMKKAVEIRNRINPEVLLIGNGDVESVEEGRRLALETGCDGVMIGRGMFGNPWIFQGISGLRKPSADWGLTKSPHGLQEKLDALVELAHNFEKIHPPKHFAILKKHIKAFVTGFDGAADLRAELMGAENTSDLEKTIRLYT</sequence>
<evidence type="ECO:0000256" key="6">
    <source>
        <dbReference type="ARBA" id="ARBA00022694"/>
    </source>
</evidence>
<comment type="cofactor">
    <cofactor evidence="1 12 14">
        <name>FMN</name>
        <dbReference type="ChEBI" id="CHEBI:58210"/>
    </cofactor>
</comment>
<dbReference type="Proteomes" id="UP000176867">
    <property type="component" value="Unassembled WGS sequence"/>
</dbReference>
<dbReference type="EMBL" id="MFMU01000006">
    <property type="protein sequence ID" value="OGG93481.1"/>
    <property type="molecule type" value="Genomic_DNA"/>
</dbReference>
<evidence type="ECO:0000256" key="9">
    <source>
        <dbReference type="ARBA" id="ARBA00023002"/>
    </source>
</evidence>
<proteinExistence type="inferred from homology"/>
<protein>
    <recommendedName>
        <fullName evidence="12">tRNA-dihydrouridine synthase</fullName>
        <ecNumber evidence="12">1.3.1.-</ecNumber>
    </recommendedName>
</protein>
<evidence type="ECO:0000256" key="2">
    <source>
        <dbReference type="ARBA" id="ARBA00002790"/>
    </source>
</evidence>
<evidence type="ECO:0000256" key="1">
    <source>
        <dbReference type="ARBA" id="ARBA00001917"/>
    </source>
</evidence>
<evidence type="ECO:0000256" key="13">
    <source>
        <dbReference type="PIRSR" id="PIRSR006621-1"/>
    </source>
</evidence>
<evidence type="ECO:0000256" key="5">
    <source>
        <dbReference type="ARBA" id="ARBA00022643"/>
    </source>
</evidence>
<dbReference type="InterPro" id="IPR018517">
    <property type="entry name" value="tRNA_hU_synthase_CS"/>
</dbReference>
<reference evidence="16 17" key="1">
    <citation type="journal article" date="2016" name="Nat. Commun.">
        <title>Thousands of microbial genomes shed light on interconnected biogeochemical processes in an aquifer system.</title>
        <authorList>
            <person name="Anantharaman K."/>
            <person name="Brown C.T."/>
            <person name="Hug L.A."/>
            <person name="Sharon I."/>
            <person name="Castelle C.J."/>
            <person name="Probst A.J."/>
            <person name="Thomas B.C."/>
            <person name="Singh A."/>
            <person name="Wilkins M.J."/>
            <person name="Karaoz U."/>
            <person name="Brodie E.L."/>
            <person name="Williams K.H."/>
            <person name="Hubbard S.S."/>
            <person name="Banfield J.F."/>
        </authorList>
    </citation>
    <scope>NUCLEOTIDE SEQUENCE [LARGE SCALE GENOMIC DNA]</scope>
</reference>
<evidence type="ECO:0000313" key="16">
    <source>
        <dbReference type="EMBL" id="OGG93481.1"/>
    </source>
</evidence>
<keyword evidence="14" id="KW-0547">Nucleotide-binding</keyword>
<dbReference type="PANTHER" id="PTHR11082:SF25">
    <property type="entry name" value="DUS-LIKE FMN-BINDING DOMAIN-CONTAINING PROTEIN"/>
    <property type="match status" value="1"/>
</dbReference>
<keyword evidence="5 12" id="KW-0288">FMN</keyword>
<dbReference type="STRING" id="1798533.A2609_00200"/>
<dbReference type="InterPro" id="IPR013785">
    <property type="entry name" value="Aldolase_TIM"/>
</dbReference>
<evidence type="ECO:0000313" key="17">
    <source>
        <dbReference type="Proteomes" id="UP000176867"/>
    </source>
</evidence>
<keyword evidence="6 12" id="KW-0819">tRNA processing</keyword>
<dbReference type="InterPro" id="IPR024036">
    <property type="entry name" value="tRNA-dHydroUridine_Synthase_C"/>
</dbReference>
<comment type="catalytic activity">
    <reaction evidence="10">
        <text>a 5,6-dihydrouridine in tRNA + NADP(+) = a uridine in tRNA + NADPH + H(+)</text>
        <dbReference type="Rhea" id="RHEA:23624"/>
        <dbReference type="Rhea" id="RHEA-COMP:13339"/>
        <dbReference type="Rhea" id="RHEA-COMP:13887"/>
        <dbReference type="ChEBI" id="CHEBI:15378"/>
        <dbReference type="ChEBI" id="CHEBI:57783"/>
        <dbReference type="ChEBI" id="CHEBI:58349"/>
        <dbReference type="ChEBI" id="CHEBI:65315"/>
        <dbReference type="ChEBI" id="CHEBI:74443"/>
    </reaction>
</comment>
<dbReference type="SUPFAM" id="SSF51395">
    <property type="entry name" value="FMN-linked oxidoreductases"/>
    <property type="match status" value="1"/>
</dbReference>
<evidence type="ECO:0000256" key="4">
    <source>
        <dbReference type="ARBA" id="ARBA00022630"/>
    </source>
</evidence>
<keyword evidence="3" id="KW-0820">tRNA-binding</keyword>
<dbReference type="GO" id="GO:0000049">
    <property type="term" value="F:tRNA binding"/>
    <property type="evidence" value="ECO:0007669"/>
    <property type="project" value="UniProtKB-KW"/>
</dbReference>
<dbReference type="CDD" id="cd02801">
    <property type="entry name" value="DUS_like_FMN"/>
    <property type="match status" value="1"/>
</dbReference>
<comment type="caution">
    <text evidence="16">The sequence shown here is derived from an EMBL/GenBank/DDBJ whole genome shotgun (WGS) entry which is preliminary data.</text>
</comment>
<dbReference type="PROSITE" id="PS01136">
    <property type="entry name" value="UPF0034"/>
    <property type="match status" value="1"/>
</dbReference>
<feature type="binding site" evidence="14">
    <location>
        <position position="151"/>
    </location>
    <ligand>
        <name>FMN</name>
        <dbReference type="ChEBI" id="CHEBI:58210"/>
    </ligand>
</feature>
<keyword evidence="4 12" id="KW-0285">Flavoprotein</keyword>
<dbReference type="GO" id="GO:0050660">
    <property type="term" value="F:flavin adenine dinucleotide binding"/>
    <property type="evidence" value="ECO:0007669"/>
    <property type="project" value="InterPro"/>
</dbReference>
<dbReference type="PANTHER" id="PTHR11082">
    <property type="entry name" value="TRNA-DIHYDROURIDINE SYNTHASE"/>
    <property type="match status" value="1"/>
</dbReference>
<feature type="active site" description="Proton donor" evidence="13">
    <location>
        <position position="109"/>
    </location>
</feature>
<evidence type="ECO:0000256" key="14">
    <source>
        <dbReference type="PIRSR" id="PIRSR006621-2"/>
    </source>
</evidence>
<dbReference type="Pfam" id="PF01207">
    <property type="entry name" value="Dus"/>
    <property type="match status" value="1"/>
</dbReference>
<feature type="binding site" evidence="14">
    <location>
        <position position="79"/>
    </location>
    <ligand>
        <name>FMN</name>
        <dbReference type="ChEBI" id="CHEBI:58210"/>
    </ligand>
</feature>
<keyword evidence="9 12" id="KW-0560">Oxidoreductase</keyword>
<keyword evidence="8" id="KW-0694">RNA-binding</keyword>
<keyword evidence="7" id="KW-0521">NADP</keyword>
<dbReference type="AlphaFoldDB" id="A0A1F6G5T7"/>
<dbReference type="GO" id="GO:0017150">
    <property type="term" value="F:tRNA dihydrouridine synthase activity"/>
    <property type="evidence" value="ECO:0007669"/>
    <property type="project" value="InterPro"/>
</dbReference>
<name>A0A1F6G5T7_9BACT</name>
<comment type="catalytic activity">
    <reaction evidence="11">
        <text>a 5,6-dihydrouridine in tRNA + NAD(+) = a uridine in tRNA + NADH + H(+)</text>
        <dbReference type="Rhea" id="RHEA:54452"/>
        <dbReference type="Rhea" id="RHEA-COMP:13339"/>
        <dbReference type="Rhea" id="RHEA-COMP:13887"/>
        <dbReference type="ChEBI" id="CHEBI:15378"/>
        <dbReference type="ChEBI" id="CHEBI:57540"/>
        <dbReference type="ChEBI" id="CHEBI:57945"/>
        <dbReference type="ChEBI" id="CHEBI:65315"/>
        <dbReference type="ChEBI" id="CHEBI:74443"/>
    </reaction>
</comment>
<gene>
    <name evidence="16" type="ORF">A2609_00200</name>
</gene>
<dbReference type="Gene3D" id="3.20.20.70">
    <property type="entry name" value="Aldolase class I"/>
    <property type="match status" value="1"/>
</dbReference>
<evidence type="ECO:0000256" key="7">
    <source>
        <dbReference type="ARBA" id="ARBA00022857"/>
    </source>
</evidence>
<comment type="function">
    <text evidence="2 12">Catalyzes the synthesis of 5,6-dihydrouridine (D), a modified base found in the D-loop of most tRNAs, via the reduction of the C5-C6 double bond in target uridines.</text>
</comment>
<feature type="domain" description="DUS-like FMN-binding" evidence="15">
    <location>
        <begin position="13"/>
        <end position="327"/>
    </location>
</feature>
<accession>A0A1F6G5T7</accession>
<evidence type="ECO:0000256" key="8">
    <source>
        <dbReference type="ARBA" id="ARBA00022884"/>
    </source>
</evidence>
<evidence type="ECO:0000256" key="12">
    <source>
        <dbReference type="PIRNR" id="PIRNR006621"/>
    </source>
</evidence>
<feature type="binding site" evidence="14">
    <location>
        <position position="179"/>
    </location>
    <ligand>
        <name>FMN</name>
        <dbReference type="ChEBI" id="CHEBI:58210"/>
    </ligand>
</feature>
<dbReference type="InterPro" id="IPR001269">
    <property type="entry name" value="DUS_fam"/>
</dbReference>